<sequence>MSLFNCISLVSFSQFFSTNVKLEEPNMYCSYLSTTKNSIINIKFLRIKSNFYKKNNNYQLLLAAESAYRFTKISVHEHNLFQKLINKYWQQTIFLSNSTSLSKKYLNSLAQKDTLTIKKQNKKNLINFSKALMSSRINTQAFFDFDNNLSPYIQYIWRKGYNIQLSRFWNKWCCNNKANNLFYKKQINLINILKYNSFPLFVITNNFNQMVIAEPGDELVIHSNLIDTIFQWYYDYSTHRYINKIYEGWFFVNPHDAIEYKNYIASQYIRSSKQHGLKMIATGIDLYYKLSRQTNSRIHFRLLPDLVEISKLVKNKAYRKNLIFHPNQKHGKSYFQGQPIYLIQAKNNLAIKKNSAEVIDYFYSMPNNSLSRQYSPVFFSKEVALLAWSNFRKQMPLLKLPQRPILIVYNLEDFLKDHENNINTRFSNKHLLLVPGQEGYKEINKNSTVLSNQNMLQHVYSYFHAYLLKGHLWTQRVIWSLTSKQPPS</sequence>
<dbReference type="EMBL" id="KY033529">
    <property type="protein sequence ID" value="ART65543.1"/>
    <property type="molecule type" value="Genomic_DNA"/>
</dbReference>
<accession>A0A3G1I9D9</accession>
<proteinExistence type="predicted"/>
<name>A0A3G1I9D9_9FLOR</name>
<dbReference type="AlphaFoldDB" id="A0A3G1I9D9"/>
<protein>
    <submittedName>
        <fullName evidence="1">Uncharacterized protein</fullName>
    </submittedName>
</protein>
<evidence type="ECO:0000313" key="1">
    <source>
        <dbReference type="EMBL" id="ART65543.1"/>
    </source>
</evidence>
<organism evidence="1">
    <name type="scientific">Sheathia arcuata</name>
    <dbReference type="NCBI Taxonomy" id="340433"/>
    <lineage>
        <taxon>Eukaryota</taxon>
        <taxon>Rhodophyta</taxon>
        <taxon>Florideophyceae</taxon>
        <taxon>Nemaliophycidae</taxon>
        <taxon>Batrachospermales</taxon>
        <taxon>Batrachospermaceae</taxon>
        <taxon>Sheathia</taxon>
    </lineage>
</organism>
<keyword evidence="1" id="KW-0934">Plastid</keyword>
<dbReference type="RefSeq" id="YP_009390155.1">
    <property type="nucleotide sequence ID" value="NC_035231.1"/>
</dbReference>
<geneLocation type="chloroplast" evidence="1"/>
<gene>
    <name evidence="1" type="primary">orf488</name>
</gene>
<dbReference type="GeneID" id="33350826"/>
<reference evidence="1" key="1">
    <citation type="journal article" date="2017" name="Sci. Rep.">
        <title>Origin and evolutionary history of freshwater Rhodophyta: further insights based on phylogenomic evidence.</title>
        <authorList>
            <person name="Nan F."/>
            <person name="Feng J."/>
            <person name="Lv J."/>
            <person name="Liu Q."/>
            <person name="Fang K."/>
            <person name="Gong C."/>
            <person name="Xie S."/>
        </authorList>
    </citation>
    <scope>NUCLEOTIDE SEQUENCE</scope>
</reference>
<keyword evidence="1" id="KW-0150">Chloroplast</keyword>